<organism evidence="3 4">
    <name type="scientific">Aspergillus calidoustus</name>
    <dbReference type="NCBI Taxonomy" id="454130"/>
    <lineage>
        <taxon>Eukaryota</taxon>
        <taxon>Fungi</taxon>
        <taxon>Dikarya</taxon>
        <taxon>Ascomycota</taxon>
        <taxon>Pezizomycotina</taxon>
        <taxon>Eurotiomycetes</taxon>
        <taxon>Eurotiomycetidae</taxon>
        <taxon>Eurotiales</taxon>
        <taxon>Aspergillaceae</taxon>
        <taxon>Aspergillus</taxon>
        <taxon>Aspergillus subgen. Nidulantes</taxon>
    </lineage>
</organism>
<dbReference type="Pfam" id="PF17389">
    <property type="entry name" value="Bac_rhamnosid6H"/>
    <property type="match status" value="1"/>
</dbReference>
<keyword evidence="4" id="KW-1185">Reference proteome</keyword>
<gene>
    <name evidence="3" type="ORF">ASPCAL07685</name>
</gene>
<dbReference type="SUPFAM" id="SSF48208">
    <property type="entry name" value="Six-hairpin glycosidases"/>
    <property type="match status" value="1"/>
</dbReference>
<dbReference type="Proteomes" id="UP000054771">
    <property type="component" value="Unassembled WGS sequence"/>
</dbReference>
<dbReference type="OMA" id="PGMTGHN"/>
<evidence type="ECO:0000259" key="2">
    <source>
        <dbReference type="Pfam" id="PF17389"/>
    </source>
</evidence>
<feature type="signal peptide" evidence="1">
    <location>
        <begin position="1"/>
        <end position="21"/>
    </location>
</feature>
<evidence type="ECO:0000313" key="3">
    <source>
        <dbReference type="EMBL" id="CEN61016.1"/>
    </source>
</evidence>
<dbReference type="InterPro" id="IPR012341">
    <property type="entry name" value="6hp_glycosidase-like_sf"/>
</dbReference>
<dbReference type="InterPro" id="IPR035396">
    <property type="entry name" value="Bac_rhamnosid6H"/>
</dbReference>
<accession>A0A0U5HHS2</accession>
<dbReference type="InterPro" id="IPR008928">
    <property type="entry name" value="6-hairpin_glycosidase_sf"/>
</dbReference>
<dbReference type="PANTHER" id="PTHR34987:SF6">
    <property type="entry name" value="ALPHA-L-RHAMNOSIDASE SIX-HAIRPIN GLYCOSIDASE DOMAIN-CONTAINING PROTEIN"/>
    <property type="match status" value="1"/>
</dbReference>
<dbReference type="GO" id="GO:0003824">
    <property type="term" value="F:catalytic activity"/>
    <property type="evidence" value="ECO:0007669"/>
    <property type="project" value="UniProtKB-ARBA"/>
</dbReference>
<dbReference type="PANTHER" id="PTHR34987">
    <property type="entry name" value="C, PUTATIVE (AFU_ORTHOLOGUE AFUA_3G02880)-RELATED"/>
    <property type="match status" value="1"/>
</dbReference>
<dbReference type="AlphaFoldDB" id="A0A0U5HHS2"/>
<keyword evidence="1" id="KW-0732">Signal</keyword>
<proteinExistence type="predicted"/>
<evidence type="ECO:0000256" key="1">
    <source>
        <dbReference type="SAM" id="SignalP"/>
    </source>
</evidence>
<feature type="chain" id="PRO_5006858766" description="Alpha-L-rhamnosidase six-hairpin glycosidase domain-containing protein" evidence="1">
    <location>
        <begin position="22"/>
        <end position="667"/>
    </location>
</feature>
<dbReference type="STRING" id="454130.A0A0U5HHS2"/>
<protein>
    <recommendedName>
        <fullName evidence="2">Alpha-L-rhamnosidase six-hairpin glycosidase domain-containing protein</fullName>
    </recommendedName>
</protein>
<dbReference type="Gene3D" id="1.50.10.10">
    <property type="match status" value="1"/>
</dbReference>
<sequence>MHLHSLIRLAGALACCPVTTAIPYQEYILAPESRILQPVSVNSLNGTVRNADALLDGGRGMASLYGRSSVTCDFGKNIGGLVSIDVAGLVGEPADPKVGITFSESSQFISAESSDGQSDGGRGEKVFLNVTEAKGRYTLPKDRIRGGFRYLTLSVDLEHEEDSIQLSGVTVYFTPVPHRDPRDYTGYFHSDDELLNRIWYAGSYTVQLNTIDPTTGESNFGGRTAQGTYTWSLNTTVCESDAACLVDGAKRDRLVWPGDLMIQAQTVAVSTNDMVPLRDSIESLFVGQHGNGMLPYLGWDFQGRKHGYVSFTYHLHNLITLAHYARFSGDTEYLADKWPAFKRAIEWSLSHVDASGLMNVTSNRDWLRVGMGGHNIEANAILYYTLNLGSELARTLNDTIATTNWTVHAERIKQQANALLWDAEANLYTDNETTSLHPQDGNVWAILSNLTYDHHQPSAISSALRSRWGPYGAHAPEAPGTTISPFISGLECEANFLIGNAVAALDLIRLQWGYMLDGEVMTNSTFVEGYSTDGSLNYQAYREHSRISHAHGWSTAPTYLLSTYVGGIRILEEGGLRWRMEPMVGDLKRVETGFSTARGRFTVDIRADGLGHIQTSEFCSPQSTQGTFLLPQAGWLYQGKRKVSVQAWKQTGSLPGGCWHFKSRDRS</sequence>
<evidence type="ECO:0000313" key="4">
    <source>
        <dbReference type="Proteomes" id="UP000054771"/>
    </source>
</evidence>
<dbReference type="OrthoDB" id="10036721at2759"/>
<reference evidence="4" key="1">
    <citation type="journal article" date="2016" name="Genome Announc.">
        <title>Draft genome sequences of fungus Aspergillus calidoustus.</title>
        <authorList>
            <person name="Horn F."/>
            <person name="Linde J."/>
            <person name="Mattern D.J."/>
            <person name="Walther G."/>
            <person name="Guthke R."/>
            <person name="Scherlach K."/>
            <person name="Martin K."/>
            <person name="Brakhage A.A."/>
            <person name="Petzke L."/>
            <person name="Valiante V."/>
        </authorList>
    </citation>
    <scope>NUCLEOTIDE SEQUENCE [LARGE SCALE GENOMIC DNA]</scope>
    <source>
        <strain evidence="4">SF006504</strain>
    </source>
</reference>
<dbReference type="EMBL" id="CDMC01000006">
    <property type="protein sequence ID" value="CEN61016.1"/>
    <property type="molecule type" value="Genomic_DNA"/>
</dbReference>
<dbReference type="GO" id="GO:0005975">
    <property type="term" value="P:carbohydrate metabolic process"/>
    <property type="evidence" value="ECO:0007669"/>
    <property type="project" value="InterPro"/>
</dbReference>
<dbReference type="Gene3D" id="2.60.420.10">
    <property type="entry name" value="Maltose phosphorylase, domain 3"/>
    <property type="match status" value="1"/>
</dbReference>
<name>A0A0U5HHS2_ASPCI</name>
<feature type="domain" description="Alpha-L-rhamnosidase six-hairpin glycosidase" evidence="2">
    <location>
        <begin position="244"/>
        <end position="462"/>
    </location>
</feature>